<evidence type="ECO:0000259" key="1">
    <source>
        <dbReference type="Pfam" id="PF13529"/>
    </source>
</evidence>
<evidence type="ECO:0000313" key="3">
    <source>
        <dbReference type="Proteomes" id="UP000257144"/>
    </source>
</evidence>
<dbReference type="InterPro" id="IPR039564">
    <property type="entry name" value="Peptidase_C39-like"/>
</dbReference>
<dbReference type="Gene3D" id="3.90.70.10">
    <property type="entry name" value="Cysteine proteinases"/>
    <property type="match status" value="1"/>
</dbReference>
<dbReference type="InterPro" id="IPR016997">
    <property type="entry name" value="UCP032442"/>
</dbReference>
<accession>A0A3D8GVL1</accession>
<sequence length="260" mass="29422">MHILEVICLKKGYYLYLAALFVITGCNGEANTNITQQSQPPAVITYENEPEKTKGGTVFTMPEKIMLDVPLIKQNPELKYGCEVTSLAMVLNYAGVKVDKMELYRGVRKEYDPLDNPGGNNIKKWGDPNKGFVGDMTGNFPGYAVFEKPIVELMDKYLPGRTVNLTDMEFNDVLKHIGNGFPAVIWTTGDFRLPDRWESWLHGKRTIRTPLDLHAVVLVGYDSENVYVNDPLSGKKQHGVNKEKFILSWKALKKRTVSYK</sequence>
<protein>
    <submittedName>
        <fullName evidence="2">Peptidase C39</fullName>
    </submittedName>
</protein>
<dbReference type="PIRSF" id="PIRSF032442">
    <property type="entry name" value="UCP032442"/>
    <property type="match status" value="1"/>
</dbReference>
<dbReference type="AlphaFoldDB" id="A0A3D8GVL1"/>
<dbReference type="PANTHER" id="PTHR37806">
    <property type="entry name" value="LMO0724 PROTEIN"/>
    <property type="match status" value="1"/>
</dbReference>
<organism evidence="2 3">
    <name type="scientific">Neobacillus piezotolerans</name>
    <dbReference type="NCBI Taxonomy" id="2259171"/>
    <lineage>
        <taxon>Bacteria</taxon>
        <taxon>Bacillati</taxon>
        <taxon>Bacillota</taxon>
        <taxon>Bacilli</taxon>
        <taxon>Bacillales</taxon>
        <taxon>Bacillaceae</taxon>
        <taxon>Neobacillus</taxon>
    </lineage>
</organism>
<dbReference type="Proteomes" id="UP000257144">
    <property type="component" value="Unassembled WGS sequence"/>
</dbReference>
<reference evidence="2 3" key="1">
    <citation type="submission" date="2018-07" db="EMBL/GenBank/DDBJ databases">
        <title>Bacillus sp. YLB-04 draft genome sequence.</title>
        <authorList>
            <person name="Yu L."/>
            <person name="Tang X."/>
        </authorList>
    </citation>
    <scope>NUCLEOTIDE SEQUENCE [LARGE SCALE GENOMIC DNA]</scope>
    <source>
        <strain evidence="2 3">YLB-04</strain>
    </source>
</reference>
<name>A0A3D8GVL1_9BACI</name>
<evidence type="ECO:0000313" key="2">
    <source>
        <dbReference type="EMBL" id="RDU38402.1"/>
    </source>
</evidence>
<dbReference type="Pfam" id="PF13529">
    <property type="entry name" value="Peptidase_C39_2"/>
    <property type="match status" value="1"/>
</dbReference>
<proteinExistence type="predicted"/>
<comment type="caution">
    <text evidence="2">The sequence shown here is derived from an EMBL/GenBank/DDBJ whole genome shotgun (WGS) entry which is preliminary data.</text>
</comment>
<dbReference type="EMBL" id="QNQT01000001">
    <property type="protein sequence ID" value="RDU38402.1"/>
    <property type="molecule type" value="Genomic_DNA"/>
</dbReference>
<feature type="domain" description="Peptidase C39-like" evidence="1">
    <location>
        <begin position="67"/>
        <end position="231"/>
    </location>
</feature>
<gene>
    <name evidence="2" type="ORF">DRW41_02225</name>
</gene>
<dbReference type="OrthoDB" id="1164310at2"/>
<dbReference type="PANTHER" id="PTHR37806:SF1">
    <property type="entry name" value="PEPTIDASE C39-LIKE DOMAIN-CONTAINING PROTEIN"/>
    <property type="match status" value="1"/>
</dbReference>
<keyword evidence="3" id="KW-1185">Reference proteome</keyword>